<dbReference type="RefSeq" id="WP_094205094.1">
    <property type="nucleotide sequence ID" value="NZ_NDYC01000004.1"/>
</dbReference>
<dbReference type="Pfam" id="PF17482">
    <property type="entry name" value="Phage_sheath_1C"/>
    <property type="match status" value="1"/>
</dbReference>
<accession>A0A233V9T1</accession>
<dbReference type="Gene3D" id="3.30.1370.220">
    <property type="match status" value="1"/>
</dbReference>
<name>A0A233V9T1_FINMA</name>
<dbReference type="InterPro" id="IPR020287">
    <property type="entry name" value="Tail_sheath_C"/>
</dbReference>
<comment type="caution">
    <text evidence="3">The sequence shown here is derived from an EMBL/GenBank/DDBJ whole genome shotgun (WGS) entry which is preliminary data.</text>
</comment>
<sequence>MPTIGMPKIQIEFRSQGLSAIQRSERGIVLLLLKDDAKVKKENLEKCSLMYTNLADVKEDAVSKENMKYIKLAFESAPNKLLVELYGADRDLPTCLNDIKQVKFNYYCAPNATKEDAAKILSWHKDRVKKDDKTIKFVAFNEEADDETVINFTTSSVIYDDEKYSGLEFTSHIASALAALPLSRSFTYYVFNKMSYATMDNAEDEDAAVNAGKLFITFDGEKYKIARGVNSLTTYVADKGEDFSKIRVMEAMHLIKDDIRDTFDNYYVGKILNDYQNKQQFIAMINQVYFKELEGEILDSKGNSHVDIDMAQNRMYAVTRGADVDKMKEMDIKTYNTGSNVFLAGKVSLLDAMEDLKIIFKNA</sequence>
<evidence type="ECO:0000259" key="2">
    <source>
        <dbReference type="Pfam" id="PF17482"/>
    </source>
</evidence>
<proteinExistence type="inferred from homology"/>
<evidence type="ECO:0000256" key="1">
    <source>
        <dbReference type="ARBA" id="ARBA00008005"/>
    </source>
</evidence>
<dbReference type="Gene3D" id="3.40.50.11790">
    <property type="match status" value="1"/>
</dbReference>
<evidence type="ECO:0000313" key="3">
    <source>
        <dbReference type="EMBL" id="OXZ29151.1"/>
    </source>
</evidence>
<gene>
    <name evidence="3" type="ORF">B9N49_00585</name>
</gene>
<comment type="similarity">
    <text evidence="1">Belongs to the myoviridae tail sheath protein family.</text>
</comment>
<feature type="domain" description="Tail sheath protein C-terminal" evidence="2">
    <location>
        <begin position="238"/>
        <end position="296"/>
    </location>
</feature>
<reference evidence="4" key="1">
    <citation type="submission" date="2017-04" db="EMBL/GenBank/DDBJ databases">
        <title>Finegoldia magna isolated from orthopedic joint implant-associated infections.</title>
        <authorList>
            <person name="Bjorklund S."/>
            <person name="Bruggemann H."/>
            <person name="Jensen A."/>
            <person name="Hellmark B."/>
            <person name="Soderquist B."/>
        </authorList>
    </citation>
    <scope>NUCLEOTIDE SEQUENCE [LARGE SCALE GENOMIC DNA]</scope>
    <source>
        <strain evidence="4">CCUG 54800</strain>
    </source>
</reference>
<dbReference type="EMBL" id="NDYC01000004">
    <property type="protein sequence ID" value="OXZ29151.1"/>
    <property type="molecule type" value="Genomic_DNA"/>
</dbReference>
<organism evidence="3 4">
    <name type="scientific">Finegoldia magna</name>
    <name type="common">Peptostreptococcus magnus</name>
    <dbReference type="NCBI Taxonomy" id="1260"/>
    <lineage>
        <taxon>Bacteria</taxon>
        <taxon>Bacillati</taxon>
        <taxon>Bacillota</taxon>
        <taxon>Tissierellia</taxon>
        <taxon>Tissierellales</taxon>
        <taxon>Peptoniphilaceae</taxon>
        <taxon>Finegoldia</taxon>
    </lineage>
</organism>
<protein>
    <recommendedName>
        <fullName evidence="2">Tail sheath protein C-terminal domain-containing protein</fullName>
    </recommendedName>
</protein>
<evidence type="ECO:0000313" key="4">
    <source>
        <dbReference type="Proteomes" id="UP000215413"/>
    </source>
</evidence>
<dbReference type="AlphaFoldDB" id="A0A233V9T1"/>
<dbReference type="Proteomes" id="UP000215413">
    <property type="component" value="Unassembled WGS sequence"/>
</dbReference>